<dbReference type="CDD" id="cd03443">
    <property type="entry name" value="PaaI_thioesterase"/>
    <property type="match status" value="1"/>
</dbReference>
<sequence length="137" mass="15228">MTSDDKIPAGFHLVEAAPGFDVHMGNIYIKEAGEKKVLGFRVQDYHLNKAGTCHGGVLTYLADMQLVAVQDQISSNNFHFPTKNLDIDFIAPVPRGAWLEIEADLVRETKGTLYSHAVMKVDDRIVVRTTACYHIAQ</sequence>
<dbReference type="Pfam" id="PF03061">
    <property type="entry name" value="4HBT"/>
    <property type="match status" value="1"/>
</dbReference>
<dbReference type="SUPFAM" id="SSF54637">
    <property type="entry name" value="Thioesterase/thiol ester dehydrase-isomerase"/>
    <property type="match status" value="1"/>
</dbReference>
<dbReference type="STRING" id="1470434.AZF00_11855"/>
<name>A0A127M6W0_9GAMM</name>
<gene>
    <name evidence="2" type="ORF">AZF00_11855</name>
</gene>
<dbReference type="RefSeq" id="WP_008249101.1">
    <property type="nucleotide sequence ID" value="NZ_CP014544.1"/>
</dbReference>
<protein>
    <recommendedName>
        <fullName evidence="1">Thioesterase domain-containing protein</fullName>
    </recommendedName>
</protein>
<dbReference type="Proteomes" id="UP000074119">
    <property type="component" value="Chromosome"/>
</dbReference>
<evidence type="ECO:0000313" key="3">
    <source>
        <dbReference type="Proteomes" id="UP000074119"/>
    </source>
</evidence>
<dbReference type="InterPro" id="IPR029069">
    <property type="entry name" value="HotDog_dom_sf"/>
</dbReference>
<organism evidence="2 3">
    <name type="scientific">Zhongshania aliphaticivorans</name>
    <dbReference type="NCBI Taxonomy" id="1470434"/>
    <lineage>
        <taxon>Bacteria</taxon>
        <taxon>Pseudomonadati</taxon>
        <taxon>Pseudomonadota</taxon>
        <taxon>Gammaproteobacteria</taxon>
        <taxon>Cellvibrionales</taxon>
        <taxon>Spongiibacteraceae</taxon>
        <taxon>Zhongshania</taxon>
    </lineage>
</organism>
<feature type="domain" description="Thioesterase" evidence="1">
    <location>
        <begin position="51"/>
        <end position="123"/>
    </location>
</feature>
<dbReference type="GO" id="GO:0016790">
    <property type="term" value="F:thiolester hydrolase activity"/>
    <property type="evidence" value="ECO:0007669"/>
    <property type="project" value="UniProtKB-ARBA"/>
</dbReference>
<dbReference type="AlphaFoldDB" id="A0A127M6W0"/>
<evidence type="ECO:0000259" key="1">
    <source>
        <dbReference type="Pfam" id="PF03061"/>
    </source>
</evidence>
<dbReference type="Gene3D" id="3.10.129.10">
    <property type="entry name" value="Hotdog Thioesterase"/>
    <property type="match status" value="1"/>
</dbReference>
<dbReference type="KEGG" id="zal:AZF00_11855"/>
<dbReference type="EMBL" id="CP014544">
    <property type="protein sequence ID" value="AMO68948.1"/>
    <property type="molecule type" value="Genomic_DNA"/>
</dbReference>
<dbReference type="InterPro" id="IPR006683">
    <property type="entry name" value="Thioestr_dom"/>
</dbReference>
<accession>A0A127M6W0</accession>
<reference evidence="2 3" key="1">
    <citation type="submission" date="2015-12" db="EMBL/GenBank/DDBJ databases">
        <authorList>
            <person name="Shamseldin A."/>
            <person name="Moawad H."/>
            <person name="Abd El-Rahim W.M."/>
            <person name="Sadowsky M.J."/>
        </authorList>
    </citation>
    <scope>NUCLEOTIDE SEQUENCE [LARGE SCALE GENOMIC DNA]</scope>
    <source>
        <strain evidence="2 3">SM2</strain>
    </source>
</reference>
<proteinExistence type="predicted"/>
<evidence type="ECO:0000313" key="2">
    <source>
        <dbReference type="EMBL" id="AMO68948.1"/>
    </source>
</evidence>